<feature type="transmembrane region" description="Helical" evidence="1">
    <location>
        <begin position="12"/>
        <end position="33"/>
    </location>
</feature>
<protein>
    <submittedName>
        <fullName evidence="4">AsmA family protein</fullName>
    </submittedName>
</protein>
<dbReference type="Proteomes" id="UP000298763">
    <property type="component" value="Chromosome"/>
</dbReference>
<keyword evidence="5" id="KW-1185">Reference proteome</keyword>
<evidence type="ECO:0000259" key="2">
    <source>
        <dbReference type="Pfam" id="PF05170"/>
    </source>
</evidence>
<dbReference type="Proteomes" id="UP000584325">
    <property type="component" value="Unassembled WGS sequence"/>
</dbReference>
<feature type="domain" description="AsmA" evidence="2">
    <location>
        <begin position="6"/>
        <end position="560"/>
    </location>
</feature>
<keyword evidence="1" id="KW-0812">Transmembrane</keyword>
<dbReference type="OrthoDB" id="5749006at2"/>
<dbReference type="GO" id="GO:0090313">
    <property type="term" value="P:regulation of protein targeting to membrane"/>
    <property type="evidence" value="ECO:0007669"/>
    <property type="project" value="TreeGrafter"/>
</dbReference>
<dbReference type="InterPro" id="IPR007844">
    <property type="entry name" value="AsmA"/>
</dbReference>
<keyword evidence="1" id="KW-0472">Membrane</keyword>
<dbReference type="Pfam" id="PF05170">
    <property type="entry name" value="AsmA"/>
    <property type="match status" value="1"/>
</dbReference>
<evidence type="ECO:0000256" key="1">
    <source>
        <dbReference type="SAM" id="Phobius"/>
    </source>
</evidence>
<evidence type="ECO:0000313" key="4">
    <source>
        <dbReference type="EMBL" id="QCP14234.1"/>
    </source>
</evidence>
<proteinExistence type="predicted"/>
<dbReference type="PANTHER" id="PTHR30441:SF9">
    <property type="entry name" value="ASMA FAMILY PROTEIN YHJG"/>
    <property type="match status" value="1"/>
</dbReference>
<dbReference type="AlphaFoldDB" id="A0A4P8I0D5"/>
<dbReference type="RefSeq" id="WP_137317005.1">
    <property type="nucleotide sequence ID" value="NZ_CP040017.1"/>
</dbReference>
<name>A0A4P8I0D5_9BURK</name>
<accession>A0A4P8I0D5</accession>
<reference evidence="4 5" key="1">
    <citation type="submission" date="2019-05" db="EMBL/GenBank/DDBJ databases">
        <title>Draft Genome Sequences of Six Type Strains of the Genus Massilia.</title>
        <authorList>
            <person name="Miess H."/>
            <person name="Frediansyhah A."/>
            <person name="Gross H."/>
        </authorList>
    </citation>
    <scope>NUCLEOTIDE SEQUENCE [LARGE SCALE GENOMIC DNA]</scope>
    <source>
        <strain evidence="4 5">DSMZ 26121</strain>
    </source>
</reference>
<gene>
    <name evidence="4" type="ORF">FCL38_30340</name>
    <name evidence="3" type="ORF">FHS02_002783</name>
</gene>
<reference evidence="3 6" key="2">
    <citation type="submission" date="2020-08" db="EMBL/GenBank/DDBJ databases">
        <title>Genomic Encyclopedia of Type Strains, Phase III (KMG-III): the genomes of soil and plant-associated and newly described type strains.</title>
        <authorList>
            <person name="Whitman W."/>
        </authorList>
    </citation>
    <scope>NUCLEOTIDE SEQUENCE [LARGE SCALE GENOMIC DNA]</scope>
    <source>
        <strain evidence="3 6">CECT 7753</strain>
    </source>
</reference>
<dbReference type="EMBL" id="JACHXS010000004">
    <property type="protein sequence ID" value="MBB3221973.1"/>
    <property type="molecule type" value="Genomic_DNA"/>
</dbReference>
<evidence type="ECO:0000313" key="3">
    <source>
        <dbReference type="EMBL" id="MBB3221973.1"/>
    </source>
</evidence>
<sequence length="678" mass="72258">MKKNSRALKIGGAILAAIVGLLILFALFDWNMLRPYINRKVSETTGREFAIQGNLDVKFHRGLDSEPGWRRYVPRPYVSAENIRMSNPAWSAVGQQMATAKRVDMGFRILPLLGKEFVITDLRLAEPNVALQRRKDGSNSWTLKDNGPSEWEVDIQRLAFSSGTLRYLDEAINLDLRADAKSLSGDTSGNSTPPAPGAQPYGLAFTLGGRYNKAPVTGGGKAGAVLTLTGSDITFPIEANADLGGNRVSVKGTLSDPKSLSGMDLQLKLAGPSMRELYPLTGVLLPVTPPYETHGRLLGEKNDAGAWTFTYQKFSGKVGASDIAGTLSYSQRKPRALLRGELTSQQLRLADLGPSVGADTGAGTKAAGKVKAPAAGKALPVGEFDTSKWGALDADVKFTGKRIVRTNDIPLRDLVADLHMKDKVLKLTPLQFGMAGGQVISNISLDGRDKAIDAQARVAARHLKINQLFPKLESMRGSFGEINGDAALAGKGNTVASMLATSNGELNAVVTQGSVSQFVLELAGLNVANAVFVKVFGDKQINMNCLAAEAAVRNGRANVQRFVLDTDEAVVDVTGYVDLAQEQLNLDVRPKTKGTRIFSLRTPLYAKGTFADPDVGPYKGPLAMKAGAAVALAAVSPLAAVLPLVNVTKVPDTDCKSAIAEAEKKPQVRELPKSAAKK</sequence>
<dbReference type="GO" id="GO:0005886">
    <property type="term" value="C:plasma membrane"/>
    <property type="evidence" value="ECO:0007669"/>
    <property type="project" value="TreeGrafter"/>
</dbReference>
<evidence type="ECO:0000313" key="5">
    <source>
        <dbReference type="Proteomes" id="UP000298763"/>
    </source>
</evidence>
<dbReference type="PANTHER" id="PTHR30441">
    <property type="entry name" value="DUF748 DOMAIN-CONTAINING PROTEIN"/>
    <property type="match status" value="1"/>
</dbReference>
<dbReference type="EMBL" id="CP040017">
    <property type="protein sequence ID" value="QCP14234.1"/>
    <property type="molecule type" value="Genomic_DNA"/>
</dbReference>
<dbReference type="InterPro" id="IPR052894">
    <property type="entry name" value="AsmA-related"/>
</dbReference>
<keyword evidence="1" id="KW-1133">Transmembrane helix</keyword>
<evidence type="ECO:0000313" key="6">
    <source>
        <dbReference type="Proteomes" id="UP000584325"/>
    </source>
</evidence>
<organism evidence="3 6">
    <name type="scientific">Pseudoduganella umbonata</name>
    <dbReference type="NCBI Taxonomy" id="864828"/>
    <lineage>
        <taxon>Bacteria</taxon>
        <taxon>Pseudomonadati</taxon>
        <taxon>Pseudomonadota</taxon>
        <taxon>Betaproteobacteria</taxon>
        <taxon>Burkholderiales</taxon>
        <taxon>Oxalobacteraceae</taxon>
        <taxon>Telluria group</taxon>
        <taxon>Pseudoduganella</taxon>
    </lineage>
</organism>